<name>A0A154PF04_DUFNO</name>
<keyword evidence="3" id="KW-1185">Reference proteome</keyword>
<proteinExistence type="predicted"/>
<organism evidence="2 3">
    <name type="scientific">Dufourea novaeangliae</name>
    <name type="common">Sweat bee</name>
    <dbReference type="NCBI Taxonomy" id="178035"/>
    <lineage>
        <taxon>Eukaryota</taxon>
        <taxon>Metazoa</taxon>
        <taxon>Ecdysozoa</taxon>
        <taxon>Arthropoda</taxon>
        <taxon>Hexapoda</taxon>
        <taxon>Insecta</taxon>
        <taxon>Pterygota</taxon>
        <taxon>Neoptera</taxon>
        <taxon>Endopterygota</taxon>
        <taxon>Hymenoptera</taxon>
        <taxon>Apocrita</taxon>
        <taxon>Aculeata</taxon>
        <taxon>Apoidea</taxon>
        <taxon>Anthophila</taxon>
        <taxon>Halictidae</taxon>
        <taxon>Rophitinae</taxon>
        <taxon>Dufourea</taxon>
    </lineage>
</organism>
<sequence>MERLYAVPSEKLRVWSVWLTKIGEIADEWQRWLRSNIDLAVRIAEHLEAAEEAMKRSDMETGDKPDKVSTTAEQSVPGESSESGDTVESPIMPDGKDPDQADVTDPPQADETDPPQADKTDAAQADETDPALADEIDPAQAELGNSESSLCSTHVSNVCMILKRTRCPRGPWAYLGSLLSKKRDPCFQKLPMPSTEEEMEAFLKRFTHEATIYRSYYKHWRETADQATKEIGGRLVMATFIVQGKRERALKLIAKTRSLRKSRSIRKTDGSKVEIPKSSESKSSKSMVTAEATSETTSLAESVSSEAVTVIPNVRSKTDKDVEDVPLKTEKPPDESLEVNECFRNAARAMEPIPYFFFVKAEPDIDIAIEHDDEEVFPADTDREKIVADCKRIWFNLAEKPCKGGKPWI</sequence>
<feature type="region of interest" description="Disordered" evidence="1">
    <location>
        <begin position="263"/>
        <end position="302"/>
    </location>
</feature>
<reference evidence="2 3" key="1">
    <citation type="submission" date="2015-07" db="EMBL/GenBank/DDBJ databases">
        <title>The genome of Dufourea novaeangliae.</title>
        <authorList>
            <person name="Pan H."/>
            <person name="Kapheim K."/>
        </authorList>
    </citation>
    <scope>NUCLEOTIDE SEQUENCE [LARGE SCALE GENOMIC DNA]</scope>
    <source>
        <strain evidence="2">0120121106</strain>
        <tissue evidence="2">Whole body</tissue>
    </source>
</reference>
<feature type="compositionally biased region" description="Basic and acidic residues" evidence="1">
    <location>
        <begin position="52"/>
        <end position="67"/>
    </location>
</feature>
<dbReference type="STRING" id="178035.A0A154PF04"/>
<feature type="compositionally biased region" description="Basic and acidic residues" evidence="1">
    <location>
        <begin position="266"/>
        <end position="283"/>
    </location>
</feature>
<dbReference type="AlphaFoldDB" id="A0A154PF04"/>
<feature type="compositionally biased region" description="Low complexity" evidence="1">
    <location>
        <begin position="284"/>
        <end position="302"/>
    </location>
</feature>
<gene>
    <name evidence="2" type="ORF">WN55_01854</name>
</gene>
<feature type="region of interest" description="Disordered" evidence="1">
    <location>
        <begin position="52"/>
        <end position="129"/>
    </location>
</feature>
<dbReference type="Proteomes" id="UP000076502">
    <property type="component" value="Unassembled WGS sequence"/>
</dbReference>
<feature type="compositionally biased region" description="Polar residues" evidence="1">
    <location>
        <begin position="68"/>
        <end position="86"/>
    </location>
</feature>
<evidence type="ECO:0000313" key="3">
    <source>
        <dbReference type="Proteomes" id="UP000076502"/>
    </source>
</evidence>
<evidence type="ECO:0000256" key="1">
    <source>
        <dbReference type="SAM" id="MobiDB-lite"/>
    </source>
</evidence>
<dbReference type="EMBL" id="KQ434890">
    <property type="protein sequence ID" value="KZC10425.1"/>
    <property type="molecule type" value="Genomic_DNA"/>
</dbReference>
<protein>
    <submittedName>
        <fullName evidence="2">Uncharacterized protein</fullName>
    </submittedName>
</protein>
<evidence type="ECO:0000313" key="2">
    <source>
        <dbReference type="EMBL" id="KZC10425.1"/>
    </source>
</evidence>
<accession>A0A154PF04</accession>